<protein>
    <submittedName>
        <fullName evidence="3">Peptidase S41</fullName>
    </submittedName>
</protein>
<dbReference type="GO" id="GO:0006508">
    <property type="term" value="P:proteolysis"/>
    <property type="evidence" value="ECO:0007669"/>
    <property type="project" value="InterPro"/>
</dbReference>
<dbReference type="HOGENOM" id="CLU_044498_0_0_5"/>
<dbReference type="SMART" id="SM00245">
    <property type="entry name" value="TSPc"/>
    <property type="match status" value="1"/>
</dbReference>
<feature type="domain" description="Tail specific protease" evidence="2">
    <location>
        <begin position="97"/>
        <end position="313"/>
    </location>
</feature>
<dbReference type="PANTHER" id="PTHR11261:SF3">
    <property type="entry name" value="RETINOL-BINDING PROTEIN 3"/>
    <property type="match status" value="1"/>
</dbReference>
<sequence>MQMLDRRSSFLIACFATVSTLVAAPSMAVAEVVSGPTQAMSLDQTTVRKVISGIAVELREGYVFADKGVQAADALEKALAGNAYAGLTDKAQFALRLTEQLRAITKDSHMRVIFGSPFRNQPPQAAPQGAGFEVKRLDGNIGYIHLSRFVPPEIFNPAANDAMRSVSDTDALLIDIRDNGGGHPASVAYFVSFFLDPDKRVHINDLIWRNRGTSTFRTESFWSSPTPVSYLGKPVYVLVGSKTYSAGEELAYDLQVLKRATVVGEQTRGGANPGGLTDLGSDIFVVVPTGRAENPTTGSNWGGVGVRPDVQAKLETTQETAVALAKGQPAAPLAR</sequence>
<dbReference type="PANTHER" id="PTHR11261">
    <property type="entry name" value="INTERPHOTORECEPTOR RETINOID-BINDING PROTEIN"/>
    <property type="match status" value="1"/>
</dbReference>
<dbReference type="STRING" id="316056.RPC_1724"/>
<dbReference type="SUPFAM" id="SSF52096">
    <property type="entry name" value="ClpP/crotonase"/>
    <property type="match status" value="1"/>
</dbReference>
<dbReference type="Gene3D" id="3.90.226.10">
    <property type="entry name" value="2-enoyl-CoA Hydratase, Chain A, domain 1"/>
    <property type="match status" value="1"/>
</dbReference>
<organism evidence="3">
    <name type="scientific">Rhodopseudomonas palustris (strain BisB18)</name>
    <dbReference type="NCBI Taxonomy" id="316056"/>
    <lineage>
        <taxon>Bacteria</taxon>
        <taxon>Pseudomonadati</taxon>
        <taxon>Pseudomonadota</taxon>
        <taxon>Alphaproteobacteria</taxon>
        <taxon>Hyphomicrobiales</taxon>
        <taxon>Nitrobacteraceae</taxon>
        <taxon>Rhodopseudomonas</taxon>
    </lineage>
</organism>
<feature type="chain" id="PRO_5004199647" evidence="1">
    <location>
        <begin position="24"/>
        <end position="335"/>
    </location>
</feature>
<dbReference type="eggNOG" id="COG0793">
    <property type="taxonomic scope" value="Bacteria"/>
</dbReference>
<dbReference type="Gene3D" id="3.30.750.44">
    <property type="match status" value="1"/>
</dbReference>
<evidence type="ECO:0000256" key="1">
    <source>
        <dbReference type="SAM" id="SignalP"/>
    </source>
</evidence>
<accession>Q218A3</accession>
<dbReference type="InterPro" id="IPR029045">
    <property type="entry name" value="ClpP/crotonase-like_dom_sf"/>
</dbReference>
<dbReference type="AlphaFoldDB" id="Q218A3"/>
<dbReference type="InterPro" id="IPR005151">
    <property type="entry name" value="Tail-specific_protease"/>
</dbReference>
<reference evidence="3" key="1">
    <citation type="submission" date="2006-03" db="EMBL/GenBank/DDBJ databases">
        <title>Complete sequence of Rhodopseudomonas palustris BisB18.</title>
        <authorList>
            <consortium name="US DOE Joint Genome Institute"/>
            <person name="Copeland A."/>
            <person name="Lucas S."/>
            <person name="Lapidus A."/>
            <person name="Barry K."/>
            <person name="Detter J.C."/>
            <person name="Glavina del Rio T."/>
            <person name="Hammon N."/>
            <person name="Israni S."/>
            <person name="Dalin E."/>
            <person name="Tice H."/>
            <person name="Pitluck S."/>
            <person name="Chain P."/>
            <person name="Malfatti S."/>
            <person name="Shin M."/>
            <person name="Vergez L."/>
            <person name="Schmutz J."/>
            <person name="Larimer F."/>
            <person name="Land M."/>
            <person name="Hauser L."/>
            <person name="Pelletier D.A."/>
            <person name="Kyrpides N."/>
            <person name="Anderson I."/>
            <person name="Oda Y."/>
            <person name="Harwood C.S."/>
            <person name="Richardson P."/>
        </authorList>
    </citation>
    <scope>NUCLEOTIDE SEQUENCE [LARGE SCALE GENOMIC DNA]</scope>
    <source>
        <strain evidence="3">BisB18</strain>
    </source>
</reference>
<name>Q218A3_RHOPB</name>
<feature type="signal peptide" evidence="1">
    <location>
        <begin position="1"/>
        <end position="23"/>
    </location>
</feature>
<evidence type="ECO:0000259" key="2">
    <source>
        <dbReference type="SMART" id="SM00245"/>
    </source>
</evidence>
<dbReference type="GO" id="GO:0008236">
    <property type="term" value="F:serine-type peptidase activity"/>
    <property type="evidence" value="ECO:0007669"/>
    <property type="project" value="InterPro"/>
</dbReference>
<evidence type="ECO:0000313" key="3">
    <source>
        <dbReference type="EMBL" id="ABD87283.1"/>
    </source>
</evidence>
<keyword evidence="1" id="KW-0732">Signal</keyword>
<dbReference type="KEGG" id="rpc:RPC_1724"/>
<dbReference type="EMBL" id="CP000301">
    <property type="protein sequence ID" value="ABD87283.1"/>
    <property type="molecule type" value="Genomic_DNA"/>
</dbReference>
<proteinExistence type="predicted"/>
<dbReference type="RefSeq" id="WP_011472187.1">
    <property type="nucleotide sequence ID" value="NC_007925.1"/>
</dbReference>
<dbReference type="Pfam" id="PF03572">
    <property type="entry name" value="Peptidase_S41"/>
    <property type="match status" value="1"/>
</dbReference>
<gene>
    <name evidence="3" type="ordered locus">RPC_1724</name>
</gene>
<dbReference type="CDD" id="cd07563">
    <property type="entry name" value="Peptidase_S41_IRBP"/>
    <property type="match status" value="1"/>
</dbReference>